<dbReference type="PRINTS" id="PR00344">
    <property type="entry name" value="BCTRLSENSOR"/>
</dbReference>
<proteinExistence type="predicted"/>
<dbReference type="PANTHER" id="PTHR43047:SF72">
    <property type="entry name" value="OSMOSENSING HISTIDINE PROTEIN KINASE SLN1"/>
    <property type="match status" value="1"/>
</dbReference>
<evidence type="ECO:0000256" key="6">
    <source>
        <dbReference type="PROSITE-ProRule" id="PRU00169"/>
    </source>
</evidence>
<feature type="region of interest" description="Disordered" evidence="7">
    <location>
        <begin position="455"/>
        <end position="559"/>
    </location>
</feature>
<protein>
    <recommendedName>
        <fullName evidence="2">histidine kinase</fullName>
        <ecNumber evidence="2">2.7.13.3</ecNumber>
    </recommendedName>
</protein>
<keyword evidence="4" id="KW-0808">Transferase</keyword>
<keyword evidence="11" id="KW-1185">Reference proteome</keyword>
<evidence type="ECO:0000256" key="2">
    <source>
        <dbReference type="ARBA" id="ARBA00012438"/>
    </source>
</evidence>
<dbReference type="GO" id="GO:0009927">
    <property type="term" value="F:histidine phosphotransfer kinase activity"/>
    <property type="evidence" value="ECO:0007669"/>
    <property type="project" value="TreeGrafter"/>
</dbReference>
<keyword evidence="5" id="KW-0418">Kinase</keyword>
<dbReference type="InterPro" id="IPR003594">
    <property type="entry name" value="HATPase_dom"/>
</dbReference>
<dbReference type="GO" id="GO:0005886">
    <property type="term" value="C:plasma membrane"/>
    <property type="evidence" value="ECO:0007669"/>
    <property type="project" value="TreeGrafter"/>
</dbReference>
<dbReference type="Gene3D" id="3.30.450.40">
    <property type="match status" value="1"/>
</dbReference>
<dbReference type="PANTHER" id="PTHR43047">
    <property type="entry name" value="TWO-COMPONENT HISTIDINE PROTEIN KINASE"/>
    <property type="match status" value="1"/>
</dbReference>
<dbReference type="SMART" id="SM00448">
    <property type="entry name" value="REC"/>
    <property type="match status" value="1"/>
</dbReference>
<feature type="compositionally biased region" description="Low complexity" evidence="7">
    <location>
        <begin position="1"/>
        <end position="28"/>
    </location>
</feature>
<dbReference type="InterPro" id="IPR003661">
    <property type="entry name" value="HisK_dim/P_dom"/>
</dbReference>
<name>A0AA38HGV5_9TREE</name>
<dbReference type="SUPFAM" id="SSF55781">
    <property type="entry name" value="GAF domain-like"/>
    <property type="match status" value="1"/>
</dbReference>
<feature type="region of interest" description="Disordered" evidence="7">
    <location>
        <begin position="1"/>
        <end position="393"/>
    </location>
</feature>
<evidence type="ECO:0000256" key="3">
    <source>
        <dbReference type="ARBA" id="ARBA00022553"/>
    </source>
</evidence>
<dbReference type="GeneID" id="77728269"/>
<dbReference type="InterPro" id="IPR011006">
    <property type="entry name" value="CheY-like_superfamily"/>
</dbReference>
<sequence length="1735" mass="187141">MSSPAALPTGSSASSSSTPLSQSQPKPKYSSAAFLHHLHNDPSSHHVSLTAPSVRQPSLPSERGADEPAPDSRLLSEDNAPGSSALDRPMLPTRRSSAGTARTLAKTASTPGFVDSPLALPATTVISTLRRAGSKRGRPMTAPGGSPGEPFLPSTSPIEGSPDHRTVDRMEDPPYIPAQDDYDYILDSRPEDDLGSSDEESRGMDACGISDVDGMGQALEMMSISGKRRRRRGPTRVVGRADDSSERRPEETLPNTDPHVRVTQEPSRLQSDPSPSKRPPRMSPPDLDWRTFGKAYAYGNFDPNKTPQAPATVLSPQPRIPTARSSPGEGYRPSSASALLHDTDTSSSRASGSTGPFSQASGSSDSNTTFASAGSAPLTQSSTSVPTQGGMAGALAGRGRAFELETLANRKAGTSSGLRSNQLELPSYSLAAATVRMASSHIPYSGLAPLGIPSPDRELLDPMASMFSPSSSSTLRDNASSDTGGSRFTLSRSMSTAAVPRDRAGHHLPTIAASPAGTPLEHPAHGKGKGIELPRRATSPPPSLSRILGPGGIVNQRIPPATAPVEKVIEAESEEDYFGAAAAPNYERNQSYRSQSSSNQTVTQTATPAVRSRTPEGLSSQPVADEPKVSPPPAFAQPGELGALYDKYGWLPAPVPPDEAARRKALYRFNILHTSPDVNFDRIAHMAKLVFSTKIVIIGLTDAETQWHKTETGLGATEASRFSSFCSHTLLLKTDEPLVVLDAQQDWRFANNPNVTSAPHLRFYAGAPLRTSDGHNLGTLCIIDDKPRAEFPPRSRLILKEFAAVCMREMELWRDKLQLRVRDRIQTSMERFTRECLEMDAKSSASSGEASTKMDKVYARAAELVCTTLDLDGCFILDVGHFELVDVETPEGKKSVYRADPYTGGEQEDVLEVNQAFGPTSALPVLGASPAALPTRSLTAEEHQKMSDFLLYNRDGRIFENVAPSWIRYMFPSELRYGMVVPCFGVYQQPFALIVGYTCNKAKQYLEGYELQFLRAIGVIILSAVLRRRMVLADKTKSILISSVSHELRTPLHGILAAAELLSDTELDSNQSAFLKTVQTCGNTLIETVNHVLDFTKLSGSVGTSKDASIKLAKVNLANLVEQTVEGVWIGQRARFMGDSDVGSFYAPPSSALQDRAARMAKDTTHVETVVDVGHRDKGWMVRCERGGLRRVLMNLVGNSLKFTKDGYIQVTLRELPHPPGSKTIPVEMAVIDTGKGIGKEFLKDQLFHPFSQENPLQTGTGLGLAIVNSIIRSDSVNGKVDVWSSEGLGTEIRISFEVEVYDEEEDSSSSSSSAISSASSGFGRGHSVSMSGFDTKHRGQVLALEVLATYASTWSFDLRDDGDIIIINEDEELFRSASQAGRPIVFVTSTQTPSLMHLRDFIKRSGNFVQVIHKPVAPTPFRGALQAAVAWLDRQEDGGSTPISEMDRPSLPRGESNESASTISDLHHRDFSRHSSSGPSTGRQPLYRRRSEEQDVSAHVPPRPSMAPRGITYHTAPVRPPPPTSYRSASISGDTDSDSPQPGSPTSSTSHISHISTISLAGGGVMLKAAQLAPSAPRPDGKARVLVVEDNVINRRVLGAFLKKKGCEYAEAFDGRDGVDLFDSTPYNHWDIILMDISMPNMNGHQATRAIRKIEASRRMGRPAETPLVPEAGQPILLPSPRVVQSRAKIFALTGLATAEDKREAFGSGVDGYLVKPVSLASLDVVFKSACLDV</sequence>
<dbReference type="CDD" id="cd00082">
    <property type="entry name" value="HisKA"/>
    <property type="match status" value="1"/>
</dbReference>
<evidence type="ECO:0000259" key="9">
    <source>
        <dbReference type="PROSITE" id="PS50110"/>
    </source>
</evidence>
<feature type="compositionally biased region" description="Polar residues" evidence="7">
    <location>
        <begin position="474"/>
        <end position="496"/>
    </location>
</feature>
<dbReference type="SUPFAM" id="SSF47384">
    <property type="entry name" value="Homodimeric domain of signal transducing histidine kinase"/>
    <property type="match status" value="1"/>
</dbReference>
<dbReference type="GO" id="GO:0000155">
    <property type="term" value="F:phosphorelay sensor kinase activity"/>
    <property type="evidence" value="ECO:0007669"/>
    <property type="project" value="InterPro"/>
</dbReference>
<dbReference type="Pfam" id="PF01590">
    <property type="entry name" value="GAF"/>
    <property type="match status" value="1"/>
</dbReference>
<dbReference type="PROSITE" id="PS50110">
    <property type="entry name" value="RESPONSE_REGULATORY"/>
    <property type="match status" value="1"/>
</dbReference>
<feature type="compositionally biased region" description="Polar residues" evidence="7">
    <location>
        <begin position="345"/>
        <end position="387"/>
    </location>
</feature>
<evidence type="ECO:0000256" key="5">
    <source>
        <dbReference type="ARBA" id="ARBA00022777"/>
    </source>
</evidence>
<feature type="domain" description="Response regulatory" evidence="9">
    <location>
        <begin position="1585"/>
        <end position="1732"/>
    </location>
</feature>
<dbReference type="InterPro" id="IPR003018">
    <property type="entry name" value="GAF"/>
</dbReference>
<dbReference type="Pfam" id="PF02518">
    <property type="entry name" value="HATPase_c"/>
    <property type="match status" value="1"/>
</dbReference>
<feature type="compositionally biased region" description="Polar residues" evidence="7">
    <location>
        <begin position="45"/>
        <end position="59"/>
    </location>
</feature>
<feature type="compositionally biased region" description="Polar residues" evidence="7">
    <location>
        <begin position="1475"/>
        <end position="1484"/>
    </location>
</feature>
<dbReference type="InterPro" id="IPR005467">
    <property type="entry name" value="His_kinase_dom"/>
</dbReference>
<dbReference type="SUPFAM" id="SSF52172">
    <property type="entry name" value="CheY-like"/>
    <property type="match status" value="1"/>
</dbReference>
<dbReference type="Gene3D" id="3.40.50.2300">
    <property type="match status" value="1"/>
</dbReference>
<accession>A0AA38HGV5</accession>
<evidence type="ECO:0000256" key="1">
    <source>
        <dbReference type="ARBA" id="ARBA00000085"/>
    </source>
</evidence>
<dbReference type="FunFam" id="1.10.287.130:FF:000023">
    <property type="entry name" value="Sensor histidine kinase/response regulator, putative"/>
    <property type="match status" value="1"/>
</dbReference>
<feature type="compositionally biased region" description="Low complexity" evidence="7">
    <location>
        <begin position="588"/>
        <end position="607"/>
    </location>
</feature>
<feature type="compositionally biased region" description="Low complexity" evidence="7">
    <location>
        <begin position="1533"/>
        <end position="1553"/>
    </location>
</feature>
<dbReference type="CDD" id="cd17546">
    <property type="entry name" value="REC_hyHK_CKI1_RcsC-like"/>
    <property type="match status" value="1"/>
</dbReference>
<dbReference type="Pfam" id="PF00072">
    <property type="entry name" value="Response_reg"/>
    <property type="match status" value="1"/>
</dbReference>
<evidence type="ECO:0000256" key="4">
    <source>
        <dbReference type="ARBA" id="ARBA00022679"/>
    </source>
</evidence>
<feature type="domain" description="Histidine kinase" evidence="8">
    <location>
        <begin position="1043"/>
        <end position="1301"/>
    </location>
</feature>
<comment type="caution">
    <text evidence="10">The sequence shown here is derived from an EMBL/GenBank/DDBJ whole genome shotgun (WGS) entry which is preliminary data.</text>
</comment>
<dbReference type="InterPro" id="IPR036890">
    <property type="entry name" value="HATPase_C_sf"/>
</dbReference>
<dbReference type="InterPro" id="IPR036097">
    <property type="entry name" value="HisK_dim/P_sf"/>
</dbReference>
<dbReference type="SUPFAM" id="SSF55874">
    <property type="entry name" value="ATPase domain of HSP90 chaperone/DNA topoisomerase II/histidine kinase"/>
    <property type="match status" value="1"/>
</dbReference>
<feature type="compositionally biased region" description="Polar residues" evidence="7">
    <location>
        <begin position="94"/>
        <end position="110"/>
    </location>
</feature>
<evidence type="ECO:0000313" key="11">
    <source>
        <dbReference type="Proteomes" id="UP001164286"/>
    </source>
</evidence>
<dbReference type="EC" id="2.7.13.3" evidence="2"/>
<feature type="compositionally biased region" description="Basic and acidic residues" evidence="7">
    <location>
        <begin position="161"/>
        <end position="172"/>
    </location>
</feature>
<comment type="catalytic activity">
    <reaction evidence="1">
        <text>ATP + protein L-histidine = ADP + protein N-phospho-L-histidine.</text>
        <dbReference type="EC" id="2.7.13.3"/>
    </reaction>
</comment>
<feature type="modified residue" description="4-aspartylphosphate" evidence="6">
    <location>
        <position position="1637"/>
    </location>
</feature>
<dbReference type="Gene3D" id="3.30.565.10">
    <property type="entry name" value="Histidine kinase-like ATPase, C-terminal domain"/>
    <property type="match status" value="1"/>
</dbReference>
<dbReference type="Gene3D" id="1.10.287.130">
    <property type="match status" value="1"/>
</dbReference>
<evidence type="ECO:0000259" key="8">
    <source>
        <dbReference type="PROSITE" id="PS50109"/>
    </source>
</evidence>
<feature type="region of interest" description="Disordered" evidence="7">
    <location>
        <begin position="588"/>
        <end position="636"/>
    </location>
</feature>
<feature type="region of interest" description="Disordered" evidence="7">
    <location>
        <begin position="1437"/>
        <end position="1553"/>
    </location>
</feature>
<keyword evidence="3 6" id="KW-0597">Phosphoprotein</keyword>
<dbReference type="EMBL" id="JAKWFO010000001">
    <property type="protein sequence ID" value="KAI9639416.1"/>
    <property type="molecule type" value="Genomic_DNA"/>
</dbReference>
<evidence type="ECO:0000313" key="10">
    <source>
        <dbReference type="EMBL" id="KAI9639416.1"/>
    </source>
</evidence>
<dbReference type="PROSITE" id="PS50109">
    <property type="entry name" value="HIS_KIN"/>
    <property type="match status" value="1"/>
</dbReference>
<evidence type="ECO:0000256" key="7">
    <source>
        <dbReference type="SAM" id="MobiDB-lite"/>
    </source>
</evidence>
<dbReference type="InterPro" id="IPR001789">
    <property type="entry name" value="Sig_transdc_resp-reg_receiver"/>
</dbReference>
<dbReference type="SMART" id="SM00387">
    <property type="entry name" value="HATPase_c"/>
    <property type="match status" value="1"/>
</dbReference>
<organism evidence="10 11">
    <name type="scientific">Dioszegia hungarica</name>
    <dbReference type="NCBI Taxonomy" id="4972"/>
    <lineage>
        <taxon>Eukaryota</taxon>
        <taxon>Fungi</taxon>
        <taxon>Dikarya</taxon>
        <taxon>Basidiomycota</taxon>
        <taxon>Agaricomycotina</taxon>
        <taxon>Tremellomycetes</taxon>
        <taxon>Tremellales</taxon>
        <taxon>Bulleribasidiaceae</taxon>
        <taxon>Dioszegia</taxon>
    </lineage>
</organism>
<dbReference type="SMART" id="SM00388">
    <property type="entry name" value="HisKA"/>
    <property type="match status" value="1"/>
</dbReference>
<reference evidence="10" key="1">
    <citation type="journal article" date="2022" name="G3 (Bethesda)">
        <title>High quality genome of the basidiomycete yeast Dioszegia hungarica PDD-24b-2 isolated from cloud water.</title>
        <authorList>
            <person name="Jarrige D."/>
            <person name="Haridas S."/>
            <person name="Bleykasten-Grosshans C."/>
            <person name="Joly M."/>
            <person name="Nadalig T."/>
            <person name="Sancelme M."/>
            <person name="Vuilleumier S."/>
            <person name="Grigoriev I.V."/>
            <person name="Amato P."/>
            <person name="Bringel F."/>
        </authorList>
    </citation>
    <scope>NUCLEOTIDE SEQUENCE</scope>
    <source>
        <strain evidence="10">PDD-24b-2</strain>
    </source>
</reference>
<dbReference type="FunFam" id="3.30.450.40:FF:000057">
    <property type="entry name" value="Two-component system sensor molecule"/>
    <property type="match status" value="1"/>
</dbReference>
<dbReference type="RefSeq" id="XP_052949193.1">
    <property type="nucleotide sequence ID" value="XM_053089064.1"/>
</dbReference>
<feature type="compositionally biased region" description="Low complexity" evidence="7">
    <location>
        <begin position="462"/>
        <end position="473"/>
    </location>
</feature>
<feature type="compositionally biased region" description="Basic and acidic residues" evidence="7">
    <location>
        <begin position="239"/>
        <end position="251"/>
    </location>
</feature>
<dbReference type="InterPro" id="IPR029016">
    <property type="entry name" value="GAF-like_dom_sf"/>
</dbReference>
<dbReference type="Pfam" id="PF00512">
    <property type="entry name" value="HisKA"/>
    <property type="match status" value="1"/>
</dbReference>
<dbReference type="Proteomes" id="UP001164286">
    <property type="component" value="Unassembled WGS sequence"/>
</dbReference>
<dbReference type="InterPro" id="IPR004358">
    <property type="entry name" value="Sig_transdc_His_kin-like_C"/>
</dbReference>
<gene>
    <name evidence="10" type="ORF">MKK02DRAFT_35044</name>
</gene>